<feature type="transmembrane region" description="Helical" evidence="2">
    <location>
        <begin position="7"/>
        <end position="26"/>
    </location>
</feature>
<comment type="caution">
    <text evidence="3">The sequence shown here is derived from an EMBL/GenBank/DDBJ whole genome shotgun (WGS) entry which is preliminary data.</text>
</comment>
<dbReference type="Gene3D" id="3.30.1150.10">
    <property type="match status" value="1"/>
</dbReference>
<keyword evidence="4" id="KW-1185">Reference proteome</keyword>
<name>A0ABQ1RNE6_9ALTE</name>
<dbReference type="Pfam" id="PF06519">
    <property type="entry name" value="TolA"/>
    <property type="match status" value="1"/>
</dbReference>
<proteinExistence type="predicted"/>
<dbReference type="InterPro" id="IPR014161">
    <property type="entry name" value="Tol-Pal_TolA"/>
</dbReference>
<dbReference type="Proteomes" id="UP000614272">
    <property type="component" value="Unassembled WGS sequence"/>
</dbReference>
<organism evidence="3 4">
    <name type="scientific">Lacimicrobium alkaliphilum</name>
    <dbReference type="NCBI Taxonomy" id="1526571"/>
    <lineage>
        <taxon>Bacteria</taxon>
        <taxon>Pseudomonadati</taxon>
        <taxon>Pseudomonadota</taxon>
        <taxon>Gammaproteobacteria</taxon>
        <taxon>Alteromonadales</taxon>
        <taxon>Alteromonadaceae</taxon>
        <taxon>Lacimicrobium</taxon>
    </lineage>
</organism>
<dbReference type="SUPFAM" id="SSF74653">
    <property type="entry name" value="TolA/TonB C-terminal domain"/>
    <property type="match status" value="1"/>
</dbReference>
<evidence type="ECO:0008006" key="5">
    <source>
        <dbReference type="Google" id="ProtNLM"/>
    </source>
</evidence>
<reference evidence="4" key="1">
    <citation type="journal article" date="2019" name="Int. J. Syst. Evol. Microbiol.">
        <title>The Global Catalogue of Microorganisms (GCM) 10K type strain sequencing project: providing services to taxonomists for standard genome sequencing and annotation.</title>
        <authorList>
            <consortium name="The Broad Institute Genomics Platform"/>
            <consortium name="The Broad Institute Genome Sequencing Center for Infectious Disease"/>
            <person name="Wu L."/>
            <person name="Ma J."/>
        </authorList>
    </citation>
    <scope>NUCLEOTIDE SEQUENCE [LARGE SCALE GENOMIC DNA]</scope>
    <source>
        <strain evidence="4">CGMCC 1.12923</strain>
    </source>
</reference>
<evidence type="ECO:0000256" key="2">
    <source>
        <dbReference type="SAM" id="Phobius"/>
    </source>
</evidence>
<feature type="compositionally biased region" description="Basic and acidic residues" evidence="1">
    <location>
        <begin position="77"/>
        <end position="177"/>
    </location>
</feature>
<evidence type="ECO:0000256" key="1">
    <source>
        <dbReference type="SAM" id="MobiDB-lite"/>
    </source>
</evidence>
<accession>A0ABQ1RNE6</accession>
<sequence length="285" mass="33253">MQSLKPAIAWSAVLHLVMGGMLMLSVDFSSTPEVVQPQMNVVQAVAVDSAVIERQFEKIEQQKEAERKRLADIERQAREAEQKRRDAQRRAEEEKKRKVQEEQRKAQAAAKAKEKQRQEREKAKRLEQERQKKAKEEAERKAREAEERRKKQEAAAREAERKRKEEQARAEQERRMQEQLQIEQAARQKQRQRQILSETDKYRALIMQSIQRNWIVDDSMSGKSCRLNISVASNGFVKTVKILEGDPRTCKSAETAVYKTATLPMPKDPDVLQQFLNFNLTVKRD</sequence>
<keyword evidence="2" id="KW-1133">Transmembrane helix</keyword>
<dbReference type="NCBIfam" id="TIGR02794">
    <property type="entry name" value="tolA_full"/>
    <property type="match status" value="1"/>
</dbReference>
<keyword evidence="2" id="KW-0472">Membrane</keyword>
<protein>
    <recommendedName>
        <fullName evidence="5">Protein TolA</fullName>
    </recommendedName>
</protein>
<gene>
    <name evidence="3" type="ORF">GCM10011357_33470</name>
</gene>
<feature type="region of interest" description="Disordered" evidence="1">
    <location>
        <begin position="77"/>
        <end position="185"/>
    </location>
</feature>
<dbReference type="EMBL" id="BMGJ01000017">
    <property type="protein sequence ID" value="GGD75772.1"/>
    <property type="molecule type" value="Genomic_DNA"/>
</dbReference>
<evidence type="ECO:0000313" key="4">
    <source>
        <dbReference type="Proteomes" id="UP000614272"/>
    </source>
</evidence>
<dbReference type="RefSeq" id="WP_099036229.1">
    <property type="nucleotide sequence ID" value="NZ_BMGJ01000017.1"/>
</dbReference>
<keyword evidence="2" id="KW-0812">Transmembrane</keyword>
<evidence type="ECO:0000313" key="3">
    <source>
        <dbReference type="EMBL" id="GGD75772.1"/>
    </source>
</evidence>